<comment type="caution">
    <text evidence="1">The sequence shown here is derived from an EMBL/GenBank/DDBJ whole genome shotgun (WGS) entry which is preliminary data.</text>
</comment>
<keyword evidence="2" id="KW-1185">Reference proteome</keyword>
<name>A0A0V1L2W2_9BILA</name>
<proteinExistence type="predicted"/>
<dbReference type="Proteomes" id="UP000054721">
    <property type="component" value="Unassembled WGS sequence"/>
</dbReference>
<sequence length="166" mass="19277">MLSVWQVVNYNSALQHHPRITDAEDEELATPSAARLLLYLYVQRNMYKIIQRNILKVWFDYCCVHVSTVISHVSQQFRFLVFLIVAIRNHVDNHKALLPVDAAQFGDCKSKSKKTRKLWGEGKYKCEVKYNYEGYALGYASGKILKISNFLKYSPRLYPQAMPQGK</sequence>
<evidence type="ECO:0000313" key="1">
    <source>
        <dbReference type="EMBL" id="KRZ53734.1"/>
    </source>
</evidence>
<reference evidence="1 2" key="1">
    <citation type="submission" date="2015-05" db="EMBL/GenBank/DDBJ databases">
        <title>Evolution of Trichinella species and genotypes.</title>
        <authorList>
            <person name="Korhonen P.K."/>
            <person name="Edoardo P."/>
            <person name="Giuseppe L.R."/>
            <person name="Gasser R.B."/>
        </authorList>
    </citation>
    <scope>NUCLEOTIDE SEQUENCE [LARGE SCALE GENOMIC DNA]</scope>
    <source>
        <strain evidence="1">ISS10</strain>
    </source>
</reference>
<accession>A0A0V1L2W2</accession>
<dbReference type="EMBL" id="JYDW01000156">
    <property type="protein sequence ID" value="KRZ53734.1"/>
    <property type="molecule type" value="Genomic_DNA"/>
</dbReference>
<protein>
    <submittedName>
        <fullName evidence="1">Uncharacterized protein</fullName>
    </submittedName>
</protein>
<organism evidence="1 2">
    <name type="scientific">Trichinella nativa</name>
    <dbReference type="NCBI Taxonomy" id="6335"/>
    <lineage>
        <taxon>Eukaryota</taxon>
        <taxon>Metazoa</taxon>
        <taxon>Ecdysozoa</taxon>
        <taxon>Nematoda</taxon>
        <taxon>Enoplea</taxon>
        <taxon>Dorylaimia</taxon>
        <taxon>Trichinellida</taxon>
        <taxon>Trichinellidae</taxon>
        <taxon>Trichinella</taxon>
    </lineage>
</organism>
<dbReference type="AlphaFoldDB" id="A0A0V1L2W2"/>
<gene>
    <name evidence="1" type="ORF">T02_12898</name>
</gene>
<evidence type="ECO:0000313" key="2">
    <source>
        <dbReference type="Proteomes" id="UP000054721"/>
    </source>
</evidence>